<evidence type="ECO:0000256" key="1">
    <source>
        <dbReference type="ARBA" id="ARBA00022450"/>
    </source>
</evidence>
<organism evidence="4 5">
    <name type="scientific">Steccherinum ochraceum</name>
    <dbReference type="NCBI Taxonomy" id="92696"/>
    <lineage>
        <taxon>Eukaryota</taxon>
        <taxon>Fungi</taxon>
        <taxon>Dikarya</taxon>
        <taxon>Basidiomycota</taxon>
        <taxon>Agaricomycotina</taxon>
        <taxon>Agaricomycetes</taxon>
        <taxon>Polyporales</taxon>
        <taxon>Steccherinaceae</taxon>
        <taxon>Steccherinum</taxon>
    </lineage>
</organism>
<dbReference type="PANTHER" id="PTHR43439">
    <property type="entry name" value="PHENYLACETATE-COENZYME A LIGASE"/>
    <property type="match status" value="1"/>
</dbReference>
<dbReference type="PANTHER" id="PTHR43439:SF2">
    <property type="entry name" value="ENZYME, PUTATIVE (JCVI)-RELATED"/>
    <property type="match status" value="1"/>
</dbReference>
<dbReference type="EMBL" id="RWJN01000398">
    <property type="protein sequence ID" value="TCD62141.1"/>
    <property type="molecule type" value="Genomic_DNA"/>
</dbReference>
<dbReference type="Gene3D" id="3.40.50.720">
    <property type="entry name" value="NAD(P)-binding Rossmann-like Domain"/>
    <property type="match status" value="1"/>
</dbReference>
<evidence type="ECO:0000259" key="3">
    <source>
        <dbReference type="Pfam" id="PF07993"/>
    </source>
</evidence>
<protein>
    <recommendedName>
        <fullName evidence="3">Thioester reductase (TE) domain-containing protein</fullName>
    </recommendedName>
</protein>
<evidence type="ECO:0000313" key="4">
    <source>
        <dbReference type="EMBL" id="TCD62141.1"/>
    </source>
</evidence>
<keyword evidence="2" id="KW-0597">Phosphoprotein</keyword>
<reference evidence="4 5" key="1">
    <citation type="submission" date="2018-11" db="EMBL/GenBank/DDBJ databases">
        <title>Genome assembly of Steccherinum ochraceum LE-BIN_3174, the white-rot fungus of the Steccherinaceae family (The Residual Polyporoid clade, Polyporales, Basidiomycota).</title>
        <authorList>
            <person name="Fedorova T.V."/>
            <person name="Glazunova O.A."/>
            <person name="Landesman E.O."/>
            <person name="Moiseenko K.V."/>
            <person name="Psurtseva N.V."/>
            <person name="Savinova O.S."/>
            <person name="Shakhova N.V."/>
            <person name="Tyazhelova T.V."/>
            <person name="Vasina D.V."/>
        </authorList>
    </citation>
    <scope>NUCLEOTIDE SEQUENCE [LARGE SCALE GENOMIC DNA]</scope>
    <source>
        <strain evidence="4 5">LE-BIN_3174</strain>
    </source>
</reference>
<keyword evidence="5" id="KW-1185">Reference proteome</keyword>
<proteinExistence type="predicted"/>
<dbReference type="InterPro" id="IPR036291">
    <property type="entry name" value="NAD(P)-bd_dom_sf"/>
</dbReference>
<evidence type="ECO:0000256" key="2">
    <source>
        <dbReference type="ARBA" id="ARBA00022553"/>
    </source>
</evidence>
<name>A0A4R0R4C5_9APHY</name>
<dbReference type="InterPro" id="IPR013120">
    <property type="entry name" value="FAR_NAD-bd"/>
</dbReference>
<dbReference type="Proteomes" id="UP000292702">
    <property type="component" value="Unassembled WGS sequence"/>
</dbReference>
<dbReference type="Pfam" id="PF07993">
    <property type="entry name" value="NAD_binding_4"/>
    <property type="match status" value="1"/>
</dbReference>
<gene>
    <name evidence="4" type="ORF">EIP91_007293</name>
</gene>
<dbReference type="STRING" id="92696.A0A4R0R4C5"/>
<dbReference type="InterPro" id="IPR051414">
    <property type="entry name" value="Adenylate-forming_Reductase"/>
</dbReference>
<dbReference type="AlphaFoldDB" id="A0A4R0R4C5"/>
<accession>A0A4R0R4C5</accession>
<dbReference type="SUPFAM" id="SSF51735">
    <property type="entry name" value="NAD(P)-binding Rossmann-fold domains"/>
    <property type="match status" value="1"/>
</dbReference>
<dbReference type="SUPFAM" id="SSF56801">
    <property type="entry name" value="Acetyl-CoA synthetase-like"/>
    <property type="match status" value="1"/>
</dbReference>
<sequence length="678" mass="73728">MAVENLEDVRGYATSDVFTPHPTRPGLWRIVGRTDDVIVLRSGEKVVPLPQEDYLNSVPMVSSAIMFGRGQSQPGVVIELMAGHTIDPKDEKAVIDMRNQLWPHIEEANKRAPAFARLFKETIIIADPAKPFTRAAKGTAIRKVVIRAYEQEIDDLYEKIEESADSQGLTPPEAWTPQKIEVWLAEHAATINKGQLPSSSVDLFEQGFDSLSATFLRNRIIAALRSSEDKVVQAKSSEIGQDFVFKYPTLSGLSFAIAALVNPEFKDAVPLTLSEEIQSMIAKYSANLPSFETFQPPKSGAVVLLTGSTGALGCHLLSSLLSDDSVVEVITLNRGSDVAGRQRVGFEDRGLSTGLLSSSKWTSLVGTTTQVDLGLDNAQAHVVKSRVTHVIHNAWKVDFNLSLGSFEGYVASTRSLIDFSASCENPVRLLFTSSAAAVYAWDVSKGAIPEEVMDDPSVAAVSGYGASKFVAEHILAHASSRGMSAISARIGQICGSTTSGDWNPSEWFPALVKTSLALGCLPDLNGPVSWIPIDITAHSVVDVLLSESAVPTVFNVVHPRPAQLSDIFTALNNATETRLEIIPFIDWVRRVEALSTSTSSRDIEIYPAVKLLRFWQTILQANARSASSENTVEAAGLPVLQTTKAEELSLSLRAAVPVGKKEVDLWLQYWRKVNFISL</sequence>
<comment type="caution">
    <text evidence="4">The sequence shown here is derived from an EMBL/GenBank/DDBJ whole genome shotgun (WGS) entry which is preliminary data.</text>
</comment>
<evidence type="ECO:0000313" key="5">
    <source>
        <dbReference type="Proteomes" id="UP000292702"/>
    </source>
</evidence>
<feature type="domain" description="Thioester reductase (TE)" evidence="3">
    <location>
        <begin position="305"/>
        <end position="538"/>
    </location>
</feature>
<keyword evidence="1" id="KW-0596">Phosphopantetheine</keyword>
<dbReference type="Pfam" id="PF23562">
    <property type="entry name" value="AMP-binding_C_3"/>
    <property type="match status" value="1"/>
</dbReference>
<dbReference type="OrthoDB" id="429813at2759"/>